<gene>
    <name evidence="1" type="ORF">ERS852491_00174</name>
</gene>
<evidence type="ECO:0000313" key="1">
    <source>
        <dbReference type="EMBL" id="CUN65773.1"/>
    </source>
</evidence>
<dbReference type="EMBL" id="CYZU01000001">
    <property type="protein sequence ID" value="CUN65773.1"/>
    <property type="molecule type" value="Genomic_DNA"/>
</dbReference>
<sequence>MYKKFIAVLLAVASYKVLEVYGLENLYTPAQYNETMQYSALTGNLFRMGYPGVG</sequence>
<protein>
    <submittedName>
        <fullName evidence="1">Uncharacterized protein</fullName>
    </submittedName>
</protein>
<name>A0A173YQK5_9FIRM</name>
<organism evidence="1 2">
    <name type="scientific">Faecalicatena contorta</name>
    <dbReference type="NCBI Taxonomy" id="39482"/>
    <lineage>
        <taxon>Bacteria</taxon>
        <taxon>Bacillati</taxon>
        <taxon>Bacillota</taxon>
        <taxon>Clostridia</taxon>
        <taxon>Lachnospirales</taxon>
        <taxon>Lachnospiraceae</taxon>
        <taxon>Faecalicatena</taxon>
    </lineage>
</organism>
<reference evidence="1 2" key="1">
    <citation type="submission" date="2015-09" db="EMBL/GenBank/DDBJ databases">
        <authorList>
            <consortium name="Pathogen Informatics"/>
        </authorList>
    </citation>
    <scope>NUCLEOTIDE SEQUENCE [LARGE SCALE GENOMIC DNA]</scope>
    <source>
        <strain evidence="1 2">2789STDY5834876</strain>
    </source>
</reference>
<accession>A0A173YQK5</accession>
<dbReference type="AlphaFoldDB" id="A0A173YQK5"/>
<proteinExistence type="predicted"/>
<evidence type="ECO:0000313" key="2">
    <source>
        <dbReference type="Proteomes" id="UP000095544"/>
    </source>
</evidence>
<dbReference type="Proteomes" id="UP000095544">
    <property type="component" value="Unassembled WGS sequence"/>
</dbReference>
<dbReference type="RefSeq" id="WP_154253258.1">
    <property type="nucleotide sequence ID" value="NZ_CABKUE010000009.1"/>
</dbReference>